<dbReference type="EMBL" id="JAVLET010000003">
    <property type="protein sequence ID" value="KAL0471569.1"/>
    <property type="molecule type" value="Genomic_DNA"/>
</dbReference>
<protein>
    <submittedName>
        <fullName evidence="2">Uncharacterized protein</fullName>
    </submittedName>
</protein>
<sequence>MAESPLITISIHHSHVRATSRRSKTRQHVFGYSQSWRRDITRDMHLCGFYHISGKSRGVPSNPSDLPGHRASHSDTIKEHLKEAVPRQCKYGNALFPIVRESFSFGSPVPRPRPIGGLLRTNSIPAIQLNQLLAPVSARLLSPTPGLARLRELPNSGPKCHNHLVTHRTRPVTQRRPIRSDIDKREPPPKEKKKKNNEAIAGTGPPLLVPVCSARSVRGARNALIGEHLHYTSSTPRPSKVKGWTSDRRFPSSRIVSVCAIMDADTEPFFFIHSTLNDGSV</sequence>
<name>A0ABR3DFW6_NEUIN</name>
<evidence type="ECO:0000313" key="3">
    <source>
        <dbReference type="Proteomes" id="UP001451303"/>
    </source>
</evidence>
<gene>
    <name evidence="2" type="ORF">QR685DRAFT_207250</name>
</gene>
<feature type="compositionally biased region" description="Basic residues" evidence="1">
    <location>
        <begin position="160"/>
        <end position="170"/>
    </location>
</feature>
<feature type="compositionally biased region" description="Basic and acidic residues" evidence="1">
    <location>
        <begin position="178"/>
        <end position="190"/>
    </location>
</feature>
<comment type="caution">
    <text evidence="2">The sequence shown here is derived from an EMBL/GenBank/DDBJ whole genome shotgun (WGS) entry which is preliminary data.</text>
</comment>
<organism evidence="2 3">
    <name type="scientific">Neurospora intermedia</name>
    <dbReference type="NCBI Taxonomy" id="5142"/>
    <lineage>
        <taxon>Eukaryota</taxon>
        <taxon>Fungi</taxon>
        <taxon>Dikarya</taxon>
        <taxon>Ascomycota</taxon>
        <taxon>Pezizomycotina</taxon>
        <taxon>Sordariomycetes</taxon>
        <taxon>Sordariomycetidae</taxon>
        <taxon>Sordariales</taxon>
        <taxon>Sordariaceae</taxon>
        <taxon>Neurospora</taxon>
    </lineage>
</organism>
<evidence type="ECO:0000256" key="1">
    <source>
        <dbReference type="SAM" id="MobiDB-lite"/>
    </source>
</evidence>
<reference evidence="2 3" key="1">
    <citation type="submission" date="2023-09" db="EMBL/GenBank/DDBJ databases">
        <title>Multi-omics analysis of a traditional fermented food reveals byproduct-associated fungal strains for waste-to-food upcycling.</title>
        <authorList>
            <consortium name="Lawrence Berkeley National Laboratory"/>
            <person name="Rekdal V.M."/>
            <person name="Villalobos-Escobedo J.M."/>
            <person name="Rodriguez-Valeron N."/>
            <person name="Garcia M.O."/>
            <person name="Vasquez D.P."/>
            <person name="Damayanti I."/>
            <person name="Sorensen P.M."/>
            <person name="Baidoo E.E."/>
            <person name="De Carvalho A.C."/>
            <person name="Riley R."/>
            <person name="Lipzen A."/>
            <person name="He G."/>
            <person name="Yan M."/>
            <person name="Haridas S."/>
            <person name="Daum C."/>
            <person name="Yoshinaga Y."/>
            <person name="Ng V."/>
            <person name="Grigoriev I.V."/>
            <person name="Munk R."/>
            <person name="Nuraida L."/>
            <person name="Wijaya C.H."/>
            <person name="Morales P.-C."/>
            <person name="Keasling J.D."/>
        </authorList>
    </citation>
    <scope>NUCLEOTIDE SEQUENCE [LARGE SCALE GENOMIC DNA]</scope>
    <source>
        <strain evidence="2 3">FGSC 2613</strain>
    </source>
</reference>
<evidence type="ECO:0000313" key="2">
    <source>
        <dbReference type="EMBL" id="KAL0471569.1"/>
    </source>
</evidence>
<dbReference type="Proteomes" id="UP001451303">
    <property type="component" value="Unassembled WGS sequence"/>
</dbReference>
<feature type="region of interest" description="Disordered" evidence="1">
    <location>
        <begin position="152"/>
        <end position="203"/>
    </location>
</feature>
<keyword evidence="3" id="KW-1185">Reference proteome</keyword>
<proteinExistence type="predicted"/>
<accession>A0ABR3DFW6</accession>